<proteinExistence type="predicted"/>
<reference evidence="1" key="1">
    <citation type="submission" date="2020-06" db="EMBL/GenBank/DDBJ databases">
        <authorList>
            <person name="Li T."/>
            <person name="Hu X."/>
            <person name="Zhang T."/>
            <person name="Song X."/>
            <person name="Zhang H."/>
            <person name="Dai N."/>
            <person name="Sheng W."/>
            <person name="Hou X."/>
            <person name="Wei L."/>
        </authorList>
    </citation>
    <scope>NUCLEOTIDE SEQUENCE</scope>
    <source>
        <strain evidence="1">KEN1</strain>
        <tissue evidence="1">Leaf</tissue>
    </source>
</reference>
<dbReference type="PANTHER" id="PTHR33710:SF62">
    <property type="entry name" value="DUF4283 DOMAIN PROTEIN"/>
    <property type="match status" value="1"/>
</dbReference>
<name>A0AAW2Y9N0_9LAMI</name>
<dbReference type="EMBL" id="JACGWN010000001">
    <property type="protein sequence ID" value="KAL0462483.1"/>
    <property type="molecule type" value="Genomic_DNA"/>
</dbReference>
<gene>
    <name evidence="1" type="ORF">Slati_0135900</name>
</gene>
<sequence>MQVTSRKLGGQTSRILSLRSNCDFPLDSGLELRDPSGREKSGRSIPFTFEFLLNNYLPAKSQTWSSENDGLYCRSEPCLPLSNDREEEGGSFGCRRGGWGMGGKGVDDRMRTRKRGFWVSGKVVKRVVELDLQSDALCLCVGDFSEILYQYEKTEAHRPQWQINYFGGALERSDLCGLGYRGPLYTWCNRPATPDTVWAQLDRACGNSGCCVQFQDTTVNHKPVPYLNHSMLVICLDSEGGTWRTWRKPQFMFKA</sequence>
<dbReference type="AlphaFoldDB" id="A0AAW2Y9N0"/>
<comment type="caution">
    <text evidence="1">The sequence shown here is derived from an EMBL/GenBank/DDBJ whole genome shotgun (WGS) entry which is preliminary data.</text>
</comment>
<protein>
    <submittedName>
        <fullName evidence="1">Uncharacterized protein</fullName>
    </submittedName>
</protein>
<evidence type="ECO:0000313" key="1">
    <source>
        <dbReference type="EMBL" id="KAL0462483.1"/>
    </source>
</evidence>
<accession>A0AAW2Y9N0</accession>
<organism evidence="1">
    <name type="scientific">Sesamum latifolium</name>
    <dbReference type="NCBI Taxonomy" id="2727402"/>
    <lineage>
        <taxon>Eukaryota</taxon>
        <taxon>Viridiplantae</taxon>
        <taxon>Streptophyta</taxon>
        <taxon>Embryophyta</taxon>
        <taxon>Tracheophyta</taxon>
        <taxon>Spermatophyta</taxon>
        <taxon>Magnoliopsida</taxon>
        <taxon>eudicotyledons</taxon>
        <taxon>Gunneridae</taxon>
        <taxon>Pentapetalae</taxon>
        <taxon>asterids</taxon>
        <taxon>lamiids</taxon>
        <taxon>Lamiales</taxon>
        <taxon>Pedaliaceae</taxon>
        <taxon>Sesamum</taxon>
    </lineage>
</organism>
<dbReference type="PANTHER" id="PTHR33710">
    <property type="entry name" value="BNAC02G09200D PROTEIN"/>
    <property type="match status" value="1"/>
</dbReference>
<reference evidence="1" key="2">
    <citation type="journal article" date="2024" name="Plant">
        <title>Genomic evolution and insights into agronomic trait innovations of Sesamum species.</title>
        <authorList>
            <person name="Miao H."/>
            <person name="Wang L."/>
            <person name="Qu L."/>
            <person name="Liu H."/>
            <person name="Sun Y."/>
            <person name="Le M."/>
            <person name="Wang Q."/>
            <person name="Wei S."/>
            <person name="Zheng Y."/>
            <person name="Lin W."/>
            <person name="Duan Y."/>
            <person name="Cao H."/>
            <person name="Xiong S."/>
            <person name="Wang X."/>
            <person name="Wei L."/>
            <person name="Li C."/>
            <person name="Ma Q."/>
            <person name="Ju M."/>
            <person name="Zhao R."/>
            <person name="Li G."/>
            <person name="Mu C."/>
            <person name="Tian Q."/>
            <person name="Mei H."/>
            <person name="Zhang T."/>
            <person name="Gao T."/>
            <person name="Zhang H."/>
        </authorList>
    </citation>
    <scope>NUCLEOTIDE SEQUENCE</scope>
    <source>
        <strain evidence="1">KEN1</strain>
    </source>
</reference>